<name>A0A0F9YFZ6_9ZZZZ</name>
<dbReference type="Pfam" id="PF00465">
    <property type="entry name" value="Fe-ADH"/>
    <property type="match status" value="1"/>
</dbReference>
<dbReference type="GO" id="GO:0008106">
    <property type="term" value="F:alcohol dehydrogenase (NADP+) activity"/>
    <property type="evidence" value="ECO:0007669"/>
    <property type="project" value="TreeGrafter"/>
</dbReference>
<dbReference type="GO" id="GO:1990002">
    <property type="term" value="F:methylglyoxal reductase (NADPH) (acetol producing) activity"/>
    <property type="evidence" value="ECO:0007669"/>
    <property type="project" value="TreeGrafter"/>
</dbReference>
<dbReference type="EMBL" id="LAZR01000003">
    <property type="protein sequence ID" value="KKO11117.1"/>
    <property type="molecule type" value="Genomic_DNA"/>
</dbReference>
<dbReference type="PANTHER" id="PTHR43633">
    <property type="entry name" value="ALCOHOL DEHYDROGENASE YQHD"/>
    <property type="match status" value="1"/>
</dbReference>
<dbReference type="GO" id="GO:0005829">
    <property type="term" value="C:cytosol"/>
    <property type="evidence" value="ECO:0007669"/>
    <property type="project" value="TreeGrafter"/>
</dbReference>
<dbReference type="CDD" id="cd08187">
    <property type="entry name" value="BDH"/>
    <property type="match status" value="1"/>
</dbReference>
<accession>A0A0F9YFZ6</accession>
<keyword evidence="1" id="KW-0560">Oxidoreductase</keyword>
<dbReference type="SUPFAM" id="SSF56796">
    <property type="entry name" value="Dehydroquinate synthase-like"/>
    <property type="match status" value="1"/>
</dbReference>
<evidence type="ECO:0000313" key="4">
    <source>
        <dbReference type="EMBL" id="KKO11117.1"/>
    </source>
</evidence>
<evidence type="ECO:0000256" key="1">
    <source>
        <dbReference type="ARBA" id="ARBA00023002"/>
    </source>
</evidence>
<organism evidence="4">
    <name type="scientific">marine sediment metagenome</name>
    <dbReference type="NCBI Taxonomy" id="412755"/>
    <lineage>
        <taxon>unclassified sequences</taxon>
        <taxon>metagenomes</taxon>
        <taxon>ecological metagenomes</taxon>
    </lineage>
</organism>
<dbReference type="Pfam" id="PF25137">
    <property type="entry name" value="ADH_Fe_C"/>
    <property type="match status" value="1"/>
</dbReference>
<dbReference type="InterPro" id="IPR056798">
    <property type="entry name" value="ADH_Fe_C"/>
</dbReference>
<sequence length="399" mass="42866">MFDFEFYNPVRVIFGAGKVELAGQKAAELGDKALLVSYKKLGPLAELLERVKTLLGEAGVEVVEFFAFQENPAIETAAEGVALAKKQGCDLIVAVGGGSVMDGGKAIAAGACYEGDLWNMVNSRHDDSGADIAPPTEALPLMTIPTLPATGSEMNMCAVVSNKALGEKSYIWAECIFPAISILDPQLTTSLPAFQSACAAADAISHVLEIYINSREDTPLQNTWQEGCVRTTIENIAKVLDDPNDIEARGNLMWTATCAINGWAWPGDGWTPMHQIGHVLTSRHGVNHGSSLTVLMPHWMRYNKLRRPHTYKTFATAVMGVDSAGKSDEQIIDEGIDRFQAFLDTIGVPTSLGQVGITEQDLQPILDGAVKVSFGADGNLKCNPIMTKDDVMNVLKAAL</sequence>
<proteinExistence type="predicted"/>
<dbReference type="InterPro" id="IPR044731">
    <property type="entry name" value="BDH-like"/>
</dbReference>
<dbReference type="FunFam" id="3.40.50.1970:FF:000003">
    <property type="entry name" value="Alcohol dehydrogenase, iron-containing"/>
    <property type="match status" value="1"/>
</dbReference>
<protein>
    <submittedName>
        <fullName evidence="4">Uncharacterized protein</fullName>
    </submittedName>
</protein>
<dbReference type="GO" id="GO:1990362">
    <property type="term" value="F:butanol dehydrogenase (NAD+) activity"/>
    <property type="evidence" value="ECO:0007669"/>
    <property type="project" value="InterPro"/>
</dbReference>
<evidence type="ECO:0000259" key="2">
    <source>
        <dbReference type="Pfam" id="PF00465"/>
    </source>
</evidence>
<feature type="domain" description="Fe-containing alcohol dehydrogenase-like C-terminal" evidence="3">
    <location>
        <begin position="199"/>
        <end position="399"/>
    </location>
</feature>
<feature type="domain" description="Alcohol dehydrogenase iron-type/glycerol dehydrogenase GldA" evidence="2">
    <location>
        <begin position="9"/>
        <end position="185"/>
    </location>
</feature>
<comment type="caution">
    <text evidence="4">The sequence shown here is derived from an EMBL/GenBank/DDBJ whole genome shotgun (WGS) entry which is preliminary data.</text>
</comment>
<dbReference type="Gene3D" id="3.40.50.1970">
    <property type="match status" value="1"/>
</dbReference>
<dbReference type="GO" id="GO:0046872">
    <property type="term" value="F:metal ion binding"/>
    <property type="evidence" value="ECO:0007669"/>
    <property type="project" value="InterPro"/>
</dbReference>
<evidence type="ECO:0000259" key="3">
    <source>
        <dbReference type="Pfam" id="PF25137"/>
    </source>
</evidence>
<reference evidence="4" key="1">
    <citation type="journal article" date="2015" name="Nature">
        <title>Complex archaea that bridge the gap between prokaryotes and eukaryotes.</title>
        <authorList>
            <person name="Spang A."/>
            <person name="Saw J.H."/>
            <person name="Jorgensen S.L."/>
            <person name="Zaremba-Niedzwiedzka K."/>
            <person name="Martijn J."/>
            <person name="Lind A.E."/>
            <person name="van Eijk R."/>
            <person name="Schleper C."/>
            <person name="Guy L."/>
            <person name="Ettema T.J."/>
        </authorList>
    </citation>
    <scope>NUCLEOTIDE SEQUENCE</scope>
</reference>
<dbReference type="InterPro" id="IPR001670">
    <property type="entry name" value="ADH_Fe/GldA"/>
</dbReference>
<dbReference type="AlphaFoldDB" id="A0A0F9YFZ6"/>
<dbReference type="PANTHER" id="PTHR43633:SF1">
    <property type="entry name" value="ALCOHOL DEHYDROGENASE YQHD"/>
    <property type="match status" value="1"/>
</dbReference>
<gene>
    <name evidence="4" type="ORF">LCGC14_0015930</name>
</gene>
<dbReference type="Gene3D" id="1.20.1090.10">
    <property type="entry name" value="Dehydroquinate synthase-like - alpha domain"/>
    <property type="match status" value="1"/>
</dbReference>